<dbReference type="InterPro" id="IPR059106">
    <property type="entry name" value="WHD_MalT"/>
</dbReference>
<keyword evidence="5" id="KW-1185">Reference proteome</keyword>
<dbReference type="EMBL" id="JAROCC010000003">
    <property type="protein sequence ID" value="MDN4606811.1"/>
    <property type="molecule type" value="Genomic_DNA"/>
</dbReference>
<dbReference type="Gene3D" id="1.10.10.10">
    <property type="entry name" value="Winged helix-like DNA-binding domain superfamily/Winged helix DNA-binding domain"/>
    <property type="match status" value="1"/>
</dbReference>
<dbReference type="SUPFAM" id="SSF48452">
    <property type="entry name" value="TPR-like"/>
    <property type="match status" value="3"/>
</dbReference>
<name>A0ABT8JQG2_9BACL</name>
<dbReference type="InterPro" id="IPR027417">
    <property type="entry name" value="P-loop_NTPase"/>
</dbReference>
<dbReference type="InterPro" id="IPR019734">
    <property type="entry name" value="TPR_rpt"/>
</dbReference>
<evidence type="ECO:0000313" key="5">
    <source>
        <dbReference type="Proteomes" id="UP001175097"/>
    </source>
</evidence>
<dbReference type="Pfam" id="PF25873">
    <property type="entry name" value="WHD_MalT"/>
    <property type="match status" value="1"/>
</dbReference>
<dbReference type="SMART" id="SM00028">
    <property type="entry name" value="TPR"/>
    <property type="match status" value="5"/>
</dbReference>
<evidence type="ECO:0000256" key="2">
    <source>
        <dbReference type="ARBA" id="ARBA00023163"/>
    </source>
</evidence>
<dbReference type="PANTHER" id="PTHR35807:SF2">
    <property type="entry name" value="TRANSCRIPTIONAL ACTIVATOR DOMAIN"/>
    <property type="match status" value="1"/>
</dbReference>
<reference evidence="4" key="1">
    <citation type="submission" date="2023-03" db="EMBL/GenBank/DDBJ databases">
        <title>MT1 and MT2 Draft Genomes of Novel Species.</title>
        <authorList>
            <person name="Venkateswaran K."/>
        </authorList>
    </citation>
    <scope>NUCLEOTIDE SEQUENCE</scope>
    <source>
        <strain evidence="4">F6_3S_P_2</strain>
    </source>
</reference>
<dbReference type="SUPFAM" id="SSF52540">
    <property type="entry name" value="P-loop containing nucleoside triphosphate hydrolases"/>
    <property type="match status" value="1"/>
</dbReference>
<dbReference type="Proteomes" id="UP001175097">
    <property type="component" value="Unassembled WGS sequence"/>
</dbReference>
<comment type="caution">
    <text evidence="4">The sequence shown here is derived from an EMBL/GenBank/DDBJ whole genome shotgun (WGS) entry which is preliminary data.</text>
</comment>
<organism evidence="4 5">
    <name type="scientific">Sporosarcina highlanderae</name>
    <dbReference type="NCBI Taxonomy" id="3035916"/>
    <lineage>
        <taxon>Bacteria</taxon>
        <taxon>Bacillati</taxon>
        <taxon>Bacillota</taxon>
        <taxon>Bacilli</taxon>
        <taxon>Bacillales</taxon>
        <taxon>Caryophanaceae</taxon>
        <taxon>Sporosarcina</taxon>
    </lineage>
</organism>
<protein>
    <submittedName>
        <fullName evidence="4">BTAD domain-containing putative transcriptional regulator</fullName>
    </submittedName>
</protein>
<proteinExistence type="predicted"/>
<dbReference type="Pfam" id="PF03704">
    <property type="entry name" value="BTAD"/>
    <property type="match status" value="1"/>
</dbReference>
<feature type="domain" description="Bacterial transcriptional activator" evidence="3">
    <location>
        <begin position="921"/>
        <end position="1063"/>
    </location>
</feature>
<dbReference type="RefSeq" id="WP_301242364.1">
    <property type="nucleotide sequence ID" value="NZ_JAROCC010000003.1"/>
</dbReference>
<dbReference type="Gene3D" id="1.25.40.10">
    <property type="entry name" value="Tetratricopeptide repeat domain"/>
    <property type="match status" value="3"/>
</dbReference>
<evidence type="ECO:0000256" key="1">
    <source>
        <dbReference type="ARBA" id="ARBA00023015"/>
    </source>
</evidence>
<sequence length="1066" mass="123612">MQTKPVLLSKLMPPMPSVTYMRRATFIKKMKMAKRVKLTLLHSGAGYGKSSGLAAYFHDTRALYSWYSVTQEDDDILPFITYLTESIRRVCPHFGDSLSEWDTPEMFPREMDLERWLALFMNELVEIERPFFIVIDDFHYVDHVFQITYLIEKMIGLLPPQVHLVVATRNRPRWSGLVKLKLTGQLNELVEEDLLFLEDEVSVFFEDYFDQILTSDEAASIIRLTEGWAIAVNLLAIHLAGAEGDLAVEMKPALHDLFAYLSEEVFNRMTGEEQEWALSFSIFPMFSEELIESFYGDKAVSILQELAGRHVFIQAIGEGSYRYHALFQQFLERKWQTVNMQQYEEIQKKAAEFYLHRKEPIQAISHSIKCGDGQFIGKIITENGSSLIKSGQFEWLLEILKGLSFEMRETYYPLYYYEGEAHRYRAFYEKAREAYSKCIQIAEKVGDDYYAGRANAGIAHIYLDTIQPGLADSYLMNAILLAEKSENTTPLEMELLKRQFAENLVNLGRASAAAEWVEREIHDKSILREGNLDARIALRRGNLIETQAILSSRVDDSTLPDAHRETDVLLSLVYAMTGQTEQAMESAAKGIKLGVAEKSGFIEAVGRIRMGHSQILADPTDLITPKEFYIQAIQRMDELNVSRGNAEAYMGLSILATKEGNYSEAIQYGKAGLHETERVNDGWLSGLIHVGLSIVYFYARNEKESERHLQEAERIFKECGDHYGEMVTAFWLMAIYDRMADDDLFRTYSKQCFSLMMTHHYSFFLSSDTLFGPFDRQSIHPLVLKAARLLPCDEGIQQAVHFLQLDDAVSHPGYKLDVRVLGPFTMYLGFDEVDERKWQRDKAKELFLYLLLNKNRYVPKEEIMQALWMDADEKSADRDFKVALNALLKVIEPKRSAREPSFFILRKQTMYRLNPKAEIRSDLDQFNQHMEKGLSEKDAKQTVESLLKAASLYKGKLFEEKLSVEWIAHQRDQTEQHFIQVIERLAQSFTRLRDYGKTIEWAERLLHIEPTWEEAYRLLMYAHYQLQNRPQSIKWYMKCKAVLQEEYSIEPMETTEQMYRMIMNEL</sequence>
<dbReference type="InterPro" id="IPR005158">
    <property type="entry name" value="BTAD"/>
</dbReference>
<dbReference type="SMART" id="SM01043">
    <property type="entry name" value="BTAD"/>
    <property type="match status" value="1"/>
</dbReference>
<dbReference type="PANTHER" id="PTHR35807">
    <property type="entry name" value="TRANSCRIPTIONAL REGULATOR REDD-RELATED"/>
    <property type="match status" value="1"/>
</dbReference>
<dbReference type="InterPro" id="IPR011990">
    <property type="entry name" value="TPR-like_helical_dom_sf"/>
</dbReference>
<evidence type="ECO:0000313" key="4">
    <source>
        <dbReference type="EMBL" id="MDN4606811.1"/>
    </source>
</evidence>
<keyword evidence="1" id="KW-0805">Transcription regulation</keyword>
<keyword evidence="2" id="KW-0804">Transcription</keyword>
<gene>
    <name evidence="4" type="ORF">P5G49_04880</name>
</gene>
<dbReference type="InterPro" id="IPR051677">
    <property type="entry name" value="AfsR-DnrI-RedD_regulator"/>
</dbReference>
<dbReference type="SUPFAM" id="SSF46894">
    <property type="entry name" value="C-terminal effector domain of the bipartite response regulators"/>
    <property type="match status" value="1"/>
</dbReference>
<dbReference type="InterPro" id="IPR016032">
    <property type="entry name" value="Sig_transdc_resp-reg_C-effctor"/>
</dbReference>
<dbReference type="InterPro" id="IPR036388">
    <property type="entry name" value="WH-like_DNA-bd_sf"/>
</dbReference>
<evidence type="ECO:0000259" key="3">
    <source>
        <dbReference type="SMART" id="SM01043"/>
    </source>
</evidence>
<accession>A0ABT8JQG2</accession>